<gene>
    <name evidence="1" type="ORF">M8332_07120</name>
</gene>
<organism evidence="1 2">
    <name type="scientific">Fructilactobacillus ixorae</name>
    <dbReference type="NCBI Taxonomy" id="1750535"/>
    <lineage>
        <taxon>Bacteria</taxon>
        <taxon>Bacillati</taxon>
        <taxon>Bacillota</taxon>
        <taxon>Bacilli</taxon>
        <taxon>Lactobacillales</taxon>
        <taxon>Lactobacillaceae</taxon>
        <taxon>Fructilactobacillus</taxon>
    </lineage>
</organism>
<protein>
    <recommendedName>
        <fullName evidence="3">LITAF domain-containing protein</fullName>
    </recommendedName>
</protein>
<evidence type="ECO:0008006" key="3">
    <source>
        <dbReference type="Google" id="ProtNLM"/>
    </source>
</evidence>
<dbReference type="EMBL" id="CP097479">
    <property type="protein sequence ID" value="USS93987.1"/>
    <property type="molecule type" value="Genomic_DNA"/>
</dbReference>
<sequence>MTKESVECKYCHEPFSKARDTEDIKNFFRLGFNPNPIIFFWCPSTAGVMEIEINYCPMCGKELNNG</sequence>
<name>A0ABY5C5Z9_9LACO</name>
<evidence type="ECO:0000313" key="2">
    <source>
        <dbReference type="Proteomes" id="UP001057532"/>
    </source>
</evidence>
<keyword evidence="1" id="KW-0614">Plasmid</keyword>
<keyword evidence="2" id="KW-1185">Reference proteome</keyword>
<dbReference type="RefSeq" id="WP_252780872.1">
    <property type="nucleotide sequence ID" value="NZ_CP097479.1"/>
</dbReference>
<accession>A0ABY5C5Z9</accession>
<evidence type="ECO:0000313" key="1">
    <source>
        <dbReference type="EMBL" id="USS93987.1"/>
    </source>
</evidence>
<reference evidence="1" key="1">
    <citation type="submission" date="2022-05" db="EMBL/GenBank/DDBJ databases">
        <authorList>
            <person name="Oliphant S.A."/>
            <person name="Watson-Haigh N.S."/>
            <person name="Sumby K.M."/>
            <person name="Gardner J.M."/>
            <person name="Jiranek V."/>
        </authorList>
    </citation>
    <scope>NUCLEOTIDE SEQUENCE</scope>
    <source>
        <strain evidence="1">Ru20-1</strain>
        <plasmid evidence="1">punnamed</plasmid>
    </source>
</reference>
<geneLocation type="plasmid" evidence="1 2">
    <name>punnamed</name>
</geneLocation>
<proteinExistence type="predicted"/>
<dbReference type="Proteomes" id="UP001057532">
    <property type="component" value="Plasmid punnamed"/>
</dbReference>